<dbReference type="Pfam" id="PF05368">
    <property type="entry name" value="NmrA"/>
    <property type="match status" value="1"/>
</dbReference>
<evidence type="ECO:0000313" key="2">
    <source>
        <dbReference type="EMBL" id="KAH7319608.1"/>
    </source>
</evidence>
<dbReference type="SUPFAM" id="SSF51735">
    <property type="entry name" value="NAD(P)-binding Rossmann-fold domains"/>
    <property type="match status" value="1"/>
</dbReference>
<dbReference type="Gene3D" id="3.90.25.10">
    <property type="entry name" value="UDP-galactose 4-epimerase, domain 1"/>
    <property type="match status" value="1"/>
</dbReference>
<dbReference type="EMBL" id="JAGPNK010000006">
    <property type="protein sequence ID" value="KAH7319608.1"/>
    <property type="molecule type" value="Genomic_DNA"/>
</dbReference>
<accession>A0A8K0WQY8</accession>
<dbReference type="PANTHER" id="PTHR43162:SF1">
    <property type="entry name" value="PRESTALK A DIFFERENTIATION PROTEIN A"/>
    <property type="match status" value="1"/>
</dbReference>
<protein>
    <recommendedName>
        <fullName evidence="1">NmrA-like domain-containing protein</fullName>
    </recommendedName>
</protein>
<dbReference type="PANTHER" id="PTHR43162">
    <property type="match status" value="1"/>
</dbReference>
<feature type="domain" description="NmrA-like" evidence="1">
    <location>
        <begin position="2"/>
        <end position="243"/>
    </location>
</feature>
<evidence type="ECO:0000259" key="1">
    <source>
        <dbReference type="Pfam" id="PF05368"/>
    </source>
</evidence>
<sequence>MKIAVVPASTRTTSAVIRSLLALPTPVDIKAYYRDTSKAPEEFTSHSNFEAVKGDVMDDVSLDFSGCQVVVAVPPPFFFNEDMEAVTEKVSVNVKTAIERASSVKRLVLLSSIGAHLYEGVGEIKTKTVAERVLKKTNVPSIAIIRPAYFMDNWHQQLATVKSAEPSMVSYLPPSTKLSMVAIKDVGEAAAKEAVVDVESAHPLKIYELHGPDKDGYSPTQVQELFSQSVGKDVALQDVSPDLAGFLSKMGVPAGCVPYFVDMTTCLLLPDGVVAKTPDSEAEVVYGSTTLESTISTMVAA</sequence>
<dbReference type="InterPro" id="IPR008030">
    <property type="entry name" value="NmrA-like"/>
</dbReference>
<evidence type="ECO:0000313" key="3">
    <source>
        <dbReference type="Proteomes" id="UP000813444"/>
    </source>
</evidence>
<gene>
    <name evidence="2" type="ORF">B0I35DRAFT_352071</name>
</gene>
<proteinExistence type="predicted"/>
<keyword evidence="3" id="KW-1185">Reference proteome</keyword>
<dbReference type="InterPro" id="IPR051604">
    <property type="entry name" value="Ergot_Alk_Oxidoreductase"/>
</dbReference>
<dbReference type="Proteomes" id="UP000813444">
    <property type="component" value="Unassembled WGS sequence"/>
</dbReference>
<reference evidence="2" key="1">
    <citation type="journal article" date="2021" name="Nat. Commun.">
        <title>Genetic determinants of endophytism in the Arabidopsis root mycobiome.</title>
        <authorList>
            <person name="Mesny F."/>
            <person name="Miyauchi S."/>
            <person name="Thiergart T."/>
            <person name="Pickel B."/>
            <person name="Atanasova L."/>
            <person name="Karlsson M."/>
            <person name="Huettel B."/>
            <person name="Barry K.W."/>
            <person name="Haridas S."/>
            <person name="Chen C."/>
            <person name="Bauer D."/>
            <person name="Andreopoulos W."/>
            <person name="Pangilinan J."/>
            <person name="LaButti K."/>
            <person name="Riley R."/>
            <person name="Lipzen A."/>
            <person name="Clum A."/>
            <person name="Drula E."/>
            <person name="Henrissat B."/>
            <person name="Kohler A."/>
            <person name="Grigoriev I.V."/>
            <person name="Martin F.M."/>
            <person name="Hacquard S."/>
        </authorList>
    </citation>
    <scope>NUCLEOTIDE SEQUENCE</scope>
    <source>
        <strain evidence="2">MPI-CAGE-CH-0235</strain>
    </source>
</reference>
<dbReference type="AlphaFoldDB" id="A0A8K0WQY8"/>
<dbReference type="InterPro" id="IPR036291">
    <property type="entry name" value="NAD(P)-bd_dom_sf"/>
</dbReference>
<dbReference type="Gene3D" id="3.40.50.720">
    <property type="entry name" value="NAD(P)-binding Rossmann-like Domain"/>
    <property type="match status" value="1"/>
</dbReference>
<organism evidence="2 3">
    <name type="scientific">Stachybotrys elegans</name>
    <dbReference type="NCBI Taxonomy" id="80388"/>
    <lineage>
        <taxon>Eukaryota</taxon>
        <taxon>Fungi</taxon>
        <taxon>Dikarya</taxon>
        <taxon>Ascomycota</taxon>
        <taxon>Pezizomycotina</taxon>
        <taxon>Sordariomycetes</taxon>
        <taxon>Hypocreomycetidae</taxon>
        <taxon>Hypocreales</taxon>
        <taxon>Stachybotryaceae</taxon>
        <taxon>Stachybotrys</taxon>
    </lineage>
</organism>
<name>A0A8K0WQY8_9HYPO</name>
<dbReference type="OrthoDB" id="419598at2759"/>
<comment type="caution">
    <text evidence="2">The sequence shown here is derived from an EMBL/GenBank/DDBJ whole genome shotgun (WGS) entry which is preliminary data.</text>
</comment>